<keyword evidence="11" id="KW-1185">Reference proteome</keyword>
<dbReference type="InterPro" id="IPR003368">
    <property type="entry name" value="POMP_repeat"/>
</dbReference>
<dbReference type="PRINTS" id="PR01217">
    <property type="entry name" value="PRICHEXTENSN"/>
</dbReference>
<dbReference type="InterPro" id="IPR009646">
    <property type="entry name" value="Root_cap"/>
</dbReference>
<feature type="region of interest" description="Disordered" evidence="8">
    <location>
        <begin position="368"/>
        <end position="407"/>
    </location>
</feature>
<feature type="chain" id="PRO_5012485716" description="Root cap family protein" evidence="9">
    <location>
        <begin position="24"/>
        <end position="719"/>
    </location>
</feature>
<keyword evidence="7" id="KW-0998">Cell outer membrane</keyword>
<protein>
    <recommendedName>
        <fullName evidence="12">Root cap family protein</fullName>
    </recommendedName>
</protein>
<evidence type="ECO:0000313" key="10">
    <source>
        <dbReference type="EMBL" id="GAQ89392.1"/>
    </source>
</evidence>
<dbReference type="Proteomes" id="UP000054558">
    <property type="component" value="Unassembled WGS sequence"/>
</dbReference>
<accession>A0A1Y1IH55</accession>
<dbReference type="EMBL" id="DF237466">
    <property type="protein sequence ID" value="GAQ89392.1"/>
    <property type="molecule type" value="Genomic_DNA"/>
</dbReference>
<dbReference type="NCBIfam" id="TIGR01376">
    <property type="entry name" value="POMP_repeat"/>
    <property type="match status" value="1"/>
</dbReference>
<evidence type="ECO:0000313" key="11">
    <source>
        <dbReference type="Proteomes" id="UP000054558"/>
    </source>
</evidence>
<dbReference type="OMA" id="CLPASMA"/>
<evidence type="ECO:0000256" key="2">
    <source>
        <dbReference type="ARBA" id="ARBA00004442"/>
    </source>
</evidence>
<comment type="subcellular location">
    <subcellularLocation>
        <location evidence="1">Cell envelope</location>
    </subcellularLocation>
    <subcellularLocation>
        <location evidence="2">Cell outer membrane</location>
    </subcellularLocation>
    <subcellularLocation>
        <location evidence="3">Secreted</location>
    </subcellularLocation>
</comment>
<dbReference type="OrthoDB" id="2012132at2759"/>
<evidence type="ECO:0000256" key="4">
    <source>
        <dbReference type="ARBA" id="ARBA00022525"/>
    </source>
</evidence>
<evidence type="ECO:0000256" key="9">
    <source>
        <dbReference type="SAM" id="SignalP"/>
    </source>
</evidence>
<reference evidence="10 11" key="1">
    <citation type="journal article" date="2014" name="Nat. Commun.">
        <title>Klebsormidium flaccidum genome reveals primary factors for plant terrestrial adaptation.</title>
        <authorList>
            <person name="Hori K."/>
            <person name="Maruyama F."/>
            <person name="Fujisawa T."/>
            <person name="Togashi T."/>
            <person name="Yamamoto N."/>
            <person name="Seo M."/>
            <person name="Sato S."/>
            <person name="Yamada T."/>
            <person name="Mori H."/>
            <person name="Tajima N."/>
            <person name="Moriyama T."/>
            <person name="Ikeuchi M."/>
            <person name="Watanabe M."/>
            <person name="Wada H."/>
            <person name="Kobayashi K."/>
            <person name="Saito M."/>
            <person name="Masuda T."/>
            <person name="Sasaki-Sekimoto Y."/>
            <person name="Mashiguchi K."/>
            <person name="Awai K."/>
            <person name="Shimojima M."/>
            <person name="Masuda S."/>
            <person name="Iwai M."/>
            <person name="Nobusawa T."/>
            <person name="Narise T."/>
            <person name="Kondo S."/>
            <person name="Saito H."/>
            <person name="Sato R."/>
            <person name="Murakawa M."/>
            <person name="Ihara Y."/>
            <person name="Oshima-Yamada Y."/>
            <person name="Ohtaka K."/>
            <person name="Satoh M."/>
            <person name="Sonobe K."/>
            <person name="Ishii M."/>
            <person name="Ohtani R."/>
            <person name="Kanamori-Sato M."/>
            <person name="Honoki R."/>
            <person name="Miyazaki D."/>
            <person name="Mochizuki H."/>
            <person name="Umetsu J."/>
            <person name="Higashi K."/>
            <person name="Shibata D."/>
            <person name="Kamiya Y."/>
            <person name="Sato N."/>
            <person name="Nakamura Y."/>
            <person name="Tabata S."/>
            <person name="Ida S."/>
            <person name="Kurokawa K."/>
            <person name="Ohta H."/>
        </authorList>
    </citation>
    <scope>NUCLEOTIDE SEQUENCE [LARGE SCALE GENOMIC DNA]</scope>
    <source>
        <strain evidence="10 11">NIES-2285</strain>
    </source>
</reference>
<sequence length="719" mass="74874">MARAMRLVLGLLLVTALTSSVSARRMPLSGPKPLVKRSMLDDPAAADAPYAATTWCATLDCLVTAMTAAQGQNNSMIVVTDNIDLNGQPLPAVVNKLEVMGNCPDGCCWIDAHDQSQIFVVSSTGLFTSHMLDMRHGKAAGCGGAVWVSQGGRAGFFGSKFKNNTAAMGAAVCFDKGARGFFKQGSFKDNVASVSGGAVFEDQNVCVTYVETNFASNKAANGGAIAVSSDSSADVQYSLFTANSATTRGGAIDAATGSTISVTNTQFTGSNAPNGADASLATGVANSFIKNTYSAPGSVVNGNICTTGGGPPLQLDPQRLPDAPDALPGAVSLPLPPAIPVRLSNPLSFRFPYPLPFKLPHPPLSLTFQLSRSPSPSPSTLSNPPSPSPSSSPVPPPPPPSSSPLPPLLLLLAPPAFSFRLPAPVPTTSAPVPTTAVPTIAPTTPAPTTKAPVPTTSAPVPTTAAPTVAPTMTPAPTPVATRPQPCISNGTSVKGDPHFIGKHGEKFDFMGEAGKDYCLIADKQMHINMHVFAGRREGTTYISEIGMLIGTDEIYVAAKSADTAGWKDYQGQVLVNGVELPASDFSMTLADGLSVTRTRTSVRVVKADLLDVTLDIARAAFWENGPGQNFINFKVSTLSATPSVHGVLGQTYRETAKTYQKLSNGPEYKKLRANGMPFFVDGEEDDYQTSGIMAADCKFARFALTESTVSAGGRKLLGF</sequence>
<evidence type="ECO:0000256" key="1">
    <source>
        <dbReference type="ARBA" id="ARBA00004196"/>
    </source>
</evidence>
<dbReference type="AlphaFoldDB" id="A0A1Y1IH55"/>
<dbReference type="PANTHER" id="PTHR31656">
    <property type="entry name" value="ROOT CAP DOMAIN-CONTAINING PROTEIN"/>
    <property type="match status" value="1"/>
</dbReference>
<dbReference type="SUPFAM" id="SSF51126">
    <property type="entry name" value="Pectin lyase-like"/>
    <property type="match status" value="1"/>
</dbReference>
<proteinExistence type="predicted"/>
<dbReference type="InterPro" id="IPR011050">
    <property type="entry name" value="Pectin_lyase_fold/virulence"/>
</dbReference>
<feature type="compositionally biased region" description="Pro residues" evidence="8">
    <location>
        <begin position="384"/>
        <end position="407"/>
    </location>
</feature>
<dbReference type="Pfam" id="PF06830">
    <property type="entry name" value="Root_cap"/>
    <property type="match status" value="1"/>
</dbReference>
<evidence type="ECO:0000256" key="3">
    <source>
        <dbReference type="ARBA" id="ARBA00004613"/>
    </source>
</evidence>
<evidence type="ECO:0008006" key="12">
    <source>
        <dbReference type="Google" id="ProtNLM"/>
    </source>
</evidence>
<name>A0A1Y1IH55_KLENI</name>
<evidence type="ECO:0000256" key="7">
    <source>
        <dbReference type="ARBA" id="ARBA00023237"/>
    </source>
</evidence>
<keyword evidence="6" id="KW-0472">Membrane</keyword>
<gene>
    <name evidence="10" type="ORF">KFL_005170020</name>
</gene>
<keyword evidence="5 9" id="KW-0732">Signal</keyword>
<evidence type="ECO:0000256" key="8">
    <source>
        <dbReference type="SAM" id="MobiDB-lite"/>
    </source>
</evidence>
<keyword evidence="4" id="KW-0964">Secreted</keyword>
<evidence type="ECO:0000256" key="5">
    <source>
        <dbReference type="ARBA" id="ARBA00022729"/>
    </source>
</evidence>
<feature type="signal peptide" evidence="9">
    <location>
        <begin position="1"/>
        <end position="23"/>
    </location>
</feature>
<evidence type="ECO:0000256" key="6">
    <source>
        <dbReference type="ARBA" id="ARBA00023136"/>
    </source>
</evidence>
<feature type="region of interest" description="Disordered" evidence="8">
    <location>
        <begin position="428"/>
        <end position="469"/>
    </location>
</feature>
<feature type="compositionally biased region" description="Low complexity" evidence="8">
    <location>
        <begin position="368"/>
        <end position="383"/>
    </location>
</feature>
<organism evidence="10 11">
    <name type="scientific">Klebsormidium nitens</name>
    <name type="common">Green alga</name>
    <name type="synonym">Ulothrix nitens</name>
    <dbReference type="NCBI Taxonomy" id="105231"/>
    <lineage>
        <taxon>Eukaryota</taxon>
        <taxon>Viridiplantae</taxon>
        <taxon>Streptophyta</taxon>
        <taxon>Klebsormidiophyceae</taxon>
        <taxon>Klebsormidiales</taxon>
        <taxon>Klebsormidiaceae</taxon>
        <taxon>Klebsormidium</taxon>
    </lineage>
</organism>
<dbReference type="GO" id="GO:0005576">
    <property type="term" value="C:extracellular region"/>
    <property type="evidence" value="ECO:0007669"/>
    <property type="project" value="UniProtKB-SubCell"/>
</dbReference>